<dbReference type="RefSeq" id="WP_187005085.1">
    <property type="nucleotide sequence ID" value="NZ_JACRWD010000001.1"/>
</dbReference>
<dbReference type="CDD" id="cd06423">
    <property type="entry name" value="CESA_like"/>
    <property type="match status" value="1"/>
</dbReference>
<dbReference type="Gene3D" id="3.90.550.10">
    <property type="entry name" value="Spore Coat Polysaccharide Biosynthesis Protein SpsA, Chain A"/>
    <property type="match status" value="1"/>
</dbReference>
<accession>A0ABR7K0R0</accession>
<reference evidence="5 6" key="1">
    <citation type="submission" date="2020-08" db="EMBL/GenBank/DDBJ databases">
        <authorList>
            <person name="Liu C."/>
            <person name="Sun Q."/>
        </authorList>
    </citation>
    <scope>NUCLEOTIDE SEQUENCE [LARGE SCALE GENOMIC DNA]</scope>
    <source>
        <strain evidence="5 6">NSJ-45</strain>
    </source>
</reference>
<evidence type="ECO:0000313" key="6">
    <source>
        <dbReference type="Proteomes" id="UP000611796"/>
    </source>
</evidence>
<dbReference type="Pfam" id="PF13641">
    <property type="entry name" value="Glyco_tranf_2_3"/>
    <property type="match status" value="1"/>
</dbReference>
<keyword evidence="2" id="KW-0328">Glycosyltransferase</keyword>
<dbReference type="PANTHER" id="PTHR43630:SF1">
    <property type="entry name" value="POLY-BETA-1,6-N-ACETYL-D-GLUCOSAMINE SYNTHASE"/>
    <property type="match status" value="1"/>
</dbReference>
<sequence length="477" mass="55585">MLKLIIDYMNMFFMYYVLIYAILFFISTIFAVLELNEEKRRKQYLNELSLKSDDNYIPVSILVPAYNEDKMIIDCIKSLSYLDYPEYEIIVIDDGSKDNTSKVVIEDFNLKRVPRPIRTLVKCKKEEYIYEGTINDKIKLTLVKKENGGKADALNMGINISKYPLFTSLDADSILQTDSLSNIVMPFMEDDTTIAVGGNIKVANQVVLDKGKIIKVLPPKKFITIFQTIEYYRVFLTTRVWFNSFNGNLIISGAFGLFKKNSVLNIGGYDTDTVGEDMDLVVKLHSFYRKNQIPYNIKYEHEAICWSQVPETLKDLSGQRRRWHIGLITSLKNHKYIFLNPKYGIVGIFSFLYFVVYELFSCIIDVFGLILILVSYFAGLLNMEFLVVFLIVYIFYSVIISITSIILENYMFKHIPSLATLLKLMLFAVLESFGYRQLCSWYRITGFIGYKKRKNQWSKISRKKQNRVNYINKDKKK</sequence>
<proteinExistence type="inferred from homology"/>
<name>A0ABR7K0R0_9FIRM</name>
<dbReference type="EMBL" id="JACRWD010000001">
    <property type="protein sequence ID" value="MBC6002694.1"/>
    <property type="molecule type" value="Genomic_DNA"/>
</dbReference>
<dbReference type="PANTHER" id="PTHR43630">
    <property type="entry name" value="POLY-BETA-1,6-N-ACETYL-D-GLUCOSAMINE SYNTHASE"/>
    <property type="match status" value="1"/>
</dbReference>
<keyword evidence="4" id="KW-0812">Transmembrane</keyword>
<evidence type="ECO:0000256" key="2">
    <source>
        <dbReference type="ARBA" id="ARBA00022676"/>
    </source>
</evidence>
<protein>
    <submittedName>
        <fullName evidence="5">Glycosyltransferase family 2 protein</fullName>
    </submittedName>
</protein>
<keyword evidence="4" id="KW-1133">Transmembrane helix</keyword>
<comment type="caution">
    <text evidence="5">The sequence shown here is derived from an EMBL/GenBank/DDBJ whole genome shotgun (WGS) entry which is preliminary data.</text>
</comment>
<dbReference type="InterPro" id="IPR029044">
    <property type="entry name" value="Nucleotide-diphossugar_trans"/>
</dbReference>
<keyword evidence="4" id="KW-0472">Membrane</keyword>
<feature type="transmembrane region" description="Helical" evidence="4">
    <location>
        <begin position="351"/>
        <end position="379"/>
    </location>
</feature>
<keyword evidence="3" id="KW-0808">Transferase</keyword>
<comment type="similarity">
    <text evidence="1">Belongs to the glycosyltransferase 2 family.</text>
</comment>
<evidence type="ECO:0000313" key="5">
    <source>
        <dbReference type="EMBL" id="MBC6002694.1"/>
    </source>
</evidence>
<evidence type="ECO:0000256" key="4">
    <source>
        <dbReference type="SAM" id="Phobius"/>
    </source>
</evidence>
<evidence type="ECO:0000256" key="3">
    <source>
        <dbReference type="ARBA" id="ARBA00022679"/>
    </source>
</evidence>
<feature type="transmembrane region" description="Helical" evidence="4">
    <location>
        <begin position="12"/>
        <end position="33"/>
    </location>
</feature>
<dbReference type="SUPFAM" id="SSF53448">
    <property type="entry name" value="Nucleotide-diphospho-sugar transferases"/>
    <property type="match status" value="1"/>
</dbReference>
<evidence type="ECO:0000256" key="1">
    <source>
        <dbReference type="ARBA" id="ARBA00006739"/>
    </source>
</evidence>
<feature type="transmembrane region" description="Helical" evidence="4">
    <location>
        <begin position="385"/>
        <end position="407"/>
    </location>
</feature>
<organism evidence="5 6">
    <name type="scientific">Paeniclostridium hominis</name>
    <dbReference type="NCBI Taxonomy" id="2764329"/>
    <lineage>
        <taxon>Bacteria</taxon>
        <taxon>Bacillati</taxon>
        <taxon>Bacillota</taxon>
        <taxon>Clostridia</taxon>
        <taxon>Peptostreptococcales</taxon>
        <taxon>Peptostreptococcaceae</taxon>
        <taxon>Paeniclostridium</taxon>
    </lineage>
</organism>
<keyword evidence="6" id="KW-1185">Reference proteome</keyword>
<dbReference type="Proteomes" id="UP000611796">
    <property type="component" value="Unassembled WGS sequence"/>
</dbReference>
<gene>
    <name evidence="5" type="ORF">H8891_02685</name>
</gene>